<dbReference type="InterPro" id="IPR013766">
    <property type="entry name" value="Thioredoxin_domain"/>
</dbReference>
<reference evidence="4" key="1">
    <citation type="submission" date="2018-05" db="EMBL/GenBank/DDBJ databases">
        <title>Pseudarcicella sp. HME7025 Genome sequencing and assembly.</title>
        <authorList>
            <person name="Kim H."/>
            <person name="Kang H."/>
            <person name="Joh K."/>
        </authorList>
    </citation>
    <scope>NUCLEOTIDE SEQUENCE [LARGE SCALE GENOMIC DNA]</scope>
    <source>
        <strain evidence="4">HME7025</strain>
    </source>
</reference>
<evidence type="ECO:0000259" key="2">
    <source>
        <dbReference type="PROSITE" id="PS51352"/>
    </source>
</evidence>
<gene>
    <name evidence="3" type="ORF">HME7025_00477</name>
</gene>
<dbReference type="InterPro" id="IPR000866">
    <property type="entry name" value="AhpC/TSA"/>
</dbReference>
<dbReference type="Proteomes" id="UP000245468">
    <property type="component" value="Chromosome"/>
</dbReference>
<dbReference type="PANTHER" id="PTHR42852">
    <property type="entry name" value="THIOL:DISULFIDE INTERCHANGE PROTEIN DSBE"/>
    <property type="match status" value="1"/>
</dbReference>
<dbReference type="Pfam" id="PF00578">
    <property type="entry name" value="AhpC-TSA"/>
    <property type="match status" value="1"/>
</dbReference>
<feature type="signal peptide" evidence="1">
    <location>
        <begin position="1"/>
        <end position="21"/>
    </location>
</feature>
<name>A0A2S2DSS5_9BACT</name>
<evidence type="ECO:0000313" key="3">
    <source>
        <dbReference type="EMBL" id="AWL08349.1"/>
    </source>
</evidence>
<feature type="domain" description="Thioredoxin" evidence="2">
    <location>
        <begin position="246"/>
        <end position="402"/>
    </location>
</feature>
<dbReference type="Gene3D" id="3.40.30.10">
    <property type="entry name" value="Glutaredoxin"/>
    <property type="match status" value="1"/>
</dbReference>
<dbReference type="EMBL" id="CP029346">
    <property type="protein sequence ID" value="AWL08349.1"/>
    <property type="molecule type" value="Genomic_DNA"/>
</dbReference>
<dbReference type="InterPro" id="IPR036249">
    <property type="entry name" value="Thioredoxin-like_sf"/>
</dbReference>
<sequence length="411" mass="45837">MTKRHLFLGFIAFFLTANVIAQTSKNLQLGPWRAELRSQGGGLPVNLSVAPGKKKDTYLIKVINGSESFHLGESYFRGDSLVIPFDLYDSEIVAHVDGSQKMSGYWIKKRNGKFVNQLPFSAQYGSKERFTALKPPTVNVSGTWDVDISVDDKHTPSVGIFKQVGNKVTGSILQTSGDYRFLQGNVSGDSLLVSYFDGSFVLLFKTKVKAKEIQGTLFSGFATKKEFKGHLDPKASLPDLKKLTFLKPGYDRLNFSLPTPKGETISLQDERFKDKVVIVEIMGSWCPNCIDEARFLAPFYAKNKAKGVEVIGVSFEYSPDMAVSGPKIENFKKKIGIEYPLVFGGVPNDDTIAQVFPMLNKFYGYPTTFVIDKKGKVREIHTGFSGPGTGLYYTDWVQEFEKTIQNLLKEK</sequence>
<evidence type="ECO:0000256" key="1">
    <source>
        <dbReference type="SAM" id="SignalP"/>
    </source>
</evidence>
<dbReference type="RefSeq" id="WP_161956195.1">
    <property type="nucleotide sequence ID" value="NZ_CP029346.1"/>
</dbReference>
<feature type="chain" id="PRO_5015465897" description="Thioredoxin domain-containing protein" evidence="1">
    <location>
        <begin position="22"/>
        <end position="411"/>
    </location>
</feature>
<dbReference type="SUPFAM" id="SSF52833">
    <property type="entry name" value="Thioredoxin-like"/>
    <property type="match status" value="1"/>
</dbReference>
<proteinExistence type="predicted"/>
<dbReference type="GO" id="GO:0016209">
    <property type="term" value="F:antioxidant activity"/>
    <property type="evidence" value="ECO:0007669"/>
    <property type="project" value="InterPro"/>
</dbReference>
<dbReference type="KEGG" id="psez:HME7025_00477"/>
<dbReference type="AlphaFoldDB" id="A0A2S2DSS5"/>
<dbReference type="PANTHER" id="PTHR42852:SF13">
    <property type="entry name" value="PROTEIN DIPZ"/>
    <property type="match status" value="1"/>
</dbReference>
<keyword evidence="1" id="KW-0732">Signal</keyword>
<organism evidence="3 4">
    <name type="scientific">Aquirufa nivalisilvae</name>
    <dbReference type="NCBI Taxonomy" id="2516557"/>
    <lineage>
        <taxon>Bacteria</taxon>
        <taxon>Pseudomonadati</taxon>
        <taxon>Bacteroidota</taxon>
        <taxon>Cytophagia</taxon>
        <taxon>Cytophagales</taxon>
        <taxon>Flectobacillaceae</taxon>
        <taxon>Aquirufa</taxon>
    </lineage>
</organism>
<protein>
    <recommendedName>
        <fullName evidence="2">Thioredoxin domain-containing protein</fullName>
    </recommendedName>
</protein>
<evidence type="ECO:0000313" key="4">
    <source>
        <dbReference type="Proteomes" id="UP000245468"/>
    </source>
</evidence>
<dbReference type="GO" id="GO:0016491">
    <property type="term" value="F:oxidoreductase activity"/>
    <property type="evidence" value="ECO:0007669"/>
    <property type="project" value="InterPro"/>
</dbReference>
<dbReference type="PROSITE" id="PS51352">
    <property type="entry name" value="THIOREDOXIN_2"/>
    <property type="match status" value="1"/>
</dbReference>
<accession>A0A2S2DSS5</accession>
<dbReference type="CDD" id="cd02966">
    <property type="entry name" value="TlpA_like_family"/>
    <property type="match status" value="1"/>
</dbReference>
<dbReference type="InterPro" id="IPR050553">
    <property type="entry name" value="Thioredoxin_ResA/DsbE_sf"/>
</dbReference>
<keyword evidence="4" id="KW-1185">Reference proteome</keyword>